<evidence type="ECO:0000313" key="6">
    <source>
        <dbReference type="Proteomes" id="UP000035760"/>
    </source>
</evidence>
<evidence type="ECO:0000313" key="5">
    <source>
        <dbReference type="EMBL" id="CDI02008.1"/>
    </source>
</evidence>
<dbReference type="InterPro" id="IPR029787">
    <property type="entry name" value="Nucleotide_cyclase"/>
</dbReference>
<dbReference type="STRING" id="1400863.BN873_230023"/>
<dbReference type="InterPro" id="IPR001789">
    <property type="entry name" value="Sig_transdc_resp-reg_receiver"/>
</dbReference>
<dbReference type="GO" id="GO:0071111">
    <property type="term" value="F:cyclic-guanylate-specific phosphodiesterase activity"/>
    <property type="evidence" value="ECO:0007669"/>
    <property type="project" value="InterPro"/>
</dbReference>
<evidence type="ECO:0000259" key="4">
    <source>
        <dbReference type="PROSITE" id="PS50887"/>
    </source>
</evidence>
<dbReference type="InterPro" id="IPR050706">
    <property type="entry name" value="Cyclic-di-GMP_PDE-like"/>
</dbReference>
<accession>W6MCI2</accession>
<dbReference type="GO" id="GO:0000160">
    <property type="term" value="P:phosphorelay signal transduction system"/>
    <property type="evidence" value="ECO:0007669"/>
    <property type="project" value="InterPro"/>
</dbReference>
<gene>
    <name evidence="5" type="ORF">BN873_230023</name>
</gene>
<comment type="caution">
    <text evidence="1">Lacks conserved residue(s) required for the propagation of feature annotation.</text>
</comment>
<dbReference type="SMART" id="SM00052">
    <property type="entry name" value="EAL"/>
    <property type="match status" value="1"/>
</dbReference>
<dbReference type="SMART" id="SM00267">
    <property type="entry name" value="GGDEF"/>
    <property type="match status" value="1"/>
</dbReference>
<dbReference type="Gene3D" id="3.30.70.270">
    <property type="match status" value="1"/>
</dbReference>
<dbReference type="EMBL" id="CBTJ020000029">
    <property type="protein sequence ID" value="CDI02008.1"/>
    <property type="molecule type" value="Genomic_DNA"/>
</dbReference>
<evidence type="ECO:0000256" key="1">
    <source>
        <dbReference type="PROSITE-ProRule" id="PRU00169"/>
    </source>
</evidence>
<proteinExistence type="predicted"/>
<dbReference type="SUPFAM" id="SSF55073">
    <property type="entry name" value="Nucleotide cyclase"/>
    <property type="match status" value="1"/>
</dbReference>
<dbReference type="RefSeq" id="WP_048671673.1">
    <property type="nucleotide sequence ID" value="NZ_CBTJ020000029.1"/>
</dbReference>
<dbReference type="OrthoDB" id="9812260at2"/>
<reference evidence="5" key="1">
    <citation type="submission" date="2013-07" db="EMBL/GenBank/DDBJ databases">
        <authorList>
            <person name="McIlroy S."/>
        </authorList>
    </citation>
    <scope>NUCLEOTIDE SEQUENCE [LARGE SCALE GENOMIC DNA]</scope>
    <source>
        <strain evidence="5">Run_A_D11</strain>
    </source>
</reference>
<dbReference type="Pfam" id="PF00990">
    <property type="entry name" value="GGDEF"/>
    <property type="match status" value="1"/>
</dbReference>
<feature type="domain" description="Response regulatory" evidence="2">
    <location>
        <begin position="141"/>
        <end position="259"/>
    </location>
</feature>
<evidence type="ECO:0000259" key="2">
    <source>
        <dbReference type="PROSITE" id="PS50110"/>
    </source>
</evidence>
<dbReference type="PANTHER" id="PTHR33121">
    <property type="entry name" value="CYCLIC DI-GMP PHOSPHODIESTERASE PDEF"/>
    <property type="match status" value="1"/>
</dbReference>
<dbReference type="PROSITE" id="PS50883">
    <property type="entry name" value="EAL"/>
    <property type="match status" value="1"/>
</dbReference>
<dbReference type="Pfam" id="PF00563">
    <property type="entry name" value="EAL"/>
    <property type="match status" value="1"/>
</dbReference>
<dbReference type="InterPro" id="IPR011006">
    <property type="entry name" value="CheY-like_superfamily"/>
</dbReference>
<dbReference type="PROSITE" id="PS50110">
    <property type="entry name" value="RESPONSE_REGULATORY"/>
    <property type="match status" value="2"/>
</dbReference>
<dbReference type="AlphaFoldDB" id="W6MCI2"/>
<dbReference type="NCBIfam" id="TIGR00254">
    <property type="entry name" value="GGDEF"/>
    <property type="match status" value="1"/>
</dbReference>
<dbReference type="InterPro" id="IPR035919">
    <property type="entry name" value="EAL_sf"/>
</dbReference>
<organism evidence="5 6">
    <name type="scientific">Candidatus Competibacter denitrificans Run_A_D11</name>
    <dbReference type="NCBI Taxonomy" id="1400863"/>
    <lineage>
        <taxon>Bacteria</taxon>
        <taxon>Pseudomonadati</taxon>
        <taxon>Pseudomonadota</taxon>
        <taxon>Gammaproteobacteria</taxon>
        <taxon>Candidatus Competibacteraceae</taxon>
        <taxon>Candidatus Competibacter</taxon>
    </lineage>
</organism>
<dbReference type="Gene3D" id="3.40.50.2300">
    <property type="match status" value="2"/>
</dbReference>
<dbReference type="InterPro" id="IPR000160">
    <property type="entry name" value="GGDEF_dom"/>
</dbReference>
<keyword evidence="1" id="KW-0597">Phosphoprotein</keyword>
<name>W6MCI2_9GAMM</name>
<feature type="domain" description="Response regulatory" evidence="2">
    <location>
        <begin position="265"/>
        <end position="381"/>
    </location>
</feature>
<sequence>MESKTAHAEPLAGKLQRIEDLAEKLIYIKWSREFFVLLQRAAQDTLNLTRGQPEYQKIAALAEQIDGQISECLEKGELPKGTDRDRLIAVTGALCRSWPAPQNSTQDQNTATADPNLPLFLNWQSDEWPQQAGVTTPLSAATVWLVASEPMSDLVGQLENQSGFQVQQYPDLAQIGKLLAESQQPAALIIDLDHCTHNPAILQQITTLRQTLAAEAPILFIAERGDITARLEAVEMGGSGYFTKPVDTAALVEVLERWISCKSGRVLIIDDTLPTAREIARWLENWGLITQVLAQPLQALQAIRGFQPGVLIMNLDIKETNGLQLAQVLQQHEQFQPIPLILLSAQTDIRQRLTMAGLSGEMLLDKPPDAESLLAAATKRLRHRPNPYRSLNRISNRDSVSGLCNRPYFLAHLHRTLTATTANAQPLAVMLISLDNLRPVEVADAAAADEIIRLAAKRLQAALGTGPITARFGDAVFTVLLGFTNQEGLLVTGHAVRNALETDPYPFGGSEFRLRASIGISIASPAKPEAALLIQQADLACGMARGSKDTRIHVHHAQTTEQDTQNPQQHKLLEEIREAAQQQRMNLLFQPIVSLRGDPTERYEVLLRMRNKDGWELLPETVFSLVKRHRIGMVLDRWVIVHAIRSLRQRLGRGHSAILFINISPTILQDEELFNWLRDGLKKTEVPASSLVFEIAETTAEVNKQTLQPLLLRLKELGCGLSLDHFSGRERGLTLAQLLEVNYVKLESRYTADLVNDKARQQELTQLARRLASQGITPILTGIENGATLPVLWSCGIDYVQGFVLQRPHTDMSFDFGHVVL</sequence>
<dbReference type="Pfam" id="PF00072">
    <property type="entry name" value="Response_reg"/>
    <property type="match status" value="1"/>
</dbReference>
<dbReference type="SUPFAM" id="SSF52172">
    <property type="entry name" value="CheY-like"/>
    <property type="match status" value="2"/>
</dbReference>
<dbReference type="PANTHER" id="PTHR33121:SF79">
    <property type="entry name" value="CYCLIC DI-GMP PHOSPHODIESTERASE PDED-RELATED"/>
    <property type="match status" value="1"/>
</dbReference>
<evidence type="ECO:0008006" key="7">
    <source>
        <dbReference type="Google" id="ProtNLM"/>
    </source>
</evidence>
<dbReference type="CDD" id="cd00156">
    <property type="entry name" value="REC"/>
    <property type="match status" value="1"/>
</dbReference>
<feature type="modified residue" description="4-aspartylphosphate" evidence="1">
    <location>
        <position position="191"/>
    </location>
</feature>
<comment type="caution">
    <text evidence="5">The sequence shown here is derived from an EMBL/GenBank/DDBJ whole genome shotgun (WGS) entry which is preliminary data.</text>
</comment>
<dbReference type="CDD" id="cd01948">
    <property type="entry name" value="EAL"/>
    <property type="match status" value="1"/>
</dbReference>
<keyword evidence="6" id="KW-1185">Reference proteome</keyword>
<reference evidence="5" key="2">
    <citation type="submission" date="2014-03" db="EMBL/GenBank/DDBJ databases">
        <title>Candidatus Competibacter-lineage genomes retrieved from metagenomes reveal functional metabolic diversity.</title>
        <authorList>
            <person name="McIlroy S.J."/>
            <person name="Albertsen M."/>
            <person name="Andresen E.K."/>
            <person name="Saunders A.M."/>
            <person name="Kristiansen R."/>
            <person name="Stokholm-Bjerregaard M."/>
            <person name="Nielsen K.L."/>
            <person name="Nielsen P.H."/>
        </authorList>
    </citation>
    <scope>NUCLEOTIDE SEQUENCE</scope>
    <source>
        <strain evidence="5">Run_A_D11</strain>
    </source>
</reference>
<evidence type="ECO:0000259" key="3">
    <source>
        <dbReference type="PROSITE" id="PS50883"/>
    </source>
</evidence>
<dbReference type="Gene3D" id="3.20.20.450">
    <property type="entry name" value="EAL domain"/>
    <property type="match status" value="1"/>
</dbReference>
<dbReference type="InterPro" id="IPR001633">
    <property type="entry name" value="EAL_dom"/>
</dbReference>
<feature type="domain" description="EAL" evidence="3">
    <location>
        <begin position="569"/>
        <end position="821"/>
    </location>
</feature>
<dbReference type="SUPFAM" id="SSF141868">
    <property type="entry name" value="EAL domain-like"/>
    <property type="match status" value="1"/>
</dbReference>
<protein>
    <recommendedName>
        <fullName evidence="7">Response regulator receiver modulated diguanylate cyclase/phosphodiesterase</fullName>
    </recommendedName>
</protein>
<dbReference type="PROSITE" id="PS50887">
    <property type="entry name" value="GGDEF"/>
    <property type="match status" value="1"/>
</dbReference>
<feature type="domain" description="GGDEF" evidence="4">
    <location>
        <begin position="425"/>
        <end position="557"/>
    </location>
</feature>
<dbReference type="InterPro" id="IPR043128">
    <property type="entry name" value="Rev_trsase/Diguanyl_cyclase"/>
</dbReference>
<dbReference type="SMART" id="SM00448">
    <property type="entry name" value="REC"/>
    <property type="match status" value="2"/>
</dbReference>
<dbReference type="Proteomes" id="UP000035760">
    <property type="component" value="Unassembled WGS sequence"/>
</dbReference>